<evidence type="ECO:0000313" key="3">
    <source>
        <dbReference type="EMBL" id="AWH95378.1"/>
    </source>
</evidence>
<organism evidence="3 4">
    <name type="scientific">Dietzia psychralcaliphila</name>
    <dbReference type="NCBI Taxonomy" id="139021"/>
    <lineage>
        <taxon>Bacteria</taxon>
        <taxon>Bacillati</taxon>
        <taxon>Actinomycetota</taxon>
        <taxon>Actinomycetes</taxon>
        <taxon>Mycobacteriales</taxon>
        <taxon>Dietziaceae</taxon>
        <taxon>Dietzia</taxon>
    </lineage>
</organism>
<sequence>MAYFDRLDDRRFHPTSHTTGAWDPAVQHIGPSFGLLVNEVERDLRCRRDGPMAISRLTYEILGTVPMDPVSVDVQVVRPGRTIELVEATYGLPGRVGVRLRAWLQQPRDTSGVEGVGFDPIPGPSEMARWDPTSVWQGGYLASAEVRRESVGPGRARYWVRTDVPLVARETVSTLARSAALFDIANGLAVRASPEDVQFPNIDLTAHLLREPRGDWLGFDTRVSFGPGGLGLTASVLHDEAGPIGTLAQTLTVRPATAGS</sequence>
<gene>
    <name evidence="3" type="ORF">A6048_07580</name>
</gene>
<name>A0AAD0JTN2_9ACTN</name>
<keyword evidence="4" id="KW-1185">Reference proteome</keyword>
<evidence type="ECO:0000313" key="4">
    <source>
        <dbReference type="Proteomes" id="UP000244903"/>
    </source>
</evidence>
<dbReference type="InterPro" id="IPR029069">
    <property type="entry name" value="HotDog_dom_sf"/>
</dbReference>
<evidence type="ECO:0000259" key="1">
    <source>
        <dbReference type="Pfam" id="PF13622"/>
    </source>
</evidence>
<dbReference type="RefSeq" id="WP_107749173.1">
    <property type="nucleotide sequence ID" value="NZ_CP015453.1"/>
</dbReference>
<dbReference type="Pfam" id="PF20789">
    <property type="entry name" value="4HBT_3C"/>
    <property type="match status" value="1"/>
</dbReference>
<dbReference type="InterPro" id="IPR049450">
    <property type="entry name" value="ACOT8-like_C"/>
</dbReference>
<dbReference type="AlphaFoldDB" id="A0AAD0JTN2"/>
<dbReference type="Gene3D" id="2.40.160.210">
    <property type="entry name" value="Acyl-CoA thioesterase, double hotdog domain"/>
    <property type="match status" value="1"/>
</dbReference>
<dbReference type="EMBL" id="CP015453">
    <property type="protein sequence ID" value="AWH95378.1"/>
    <property type="molecule type" value="Genomic_DNA"/>
</dbReference>
<dbReference type="SUPFAM" id="SSF54637">
    <property type="entry name" value="Thioesterase/thiol ester dehydrase-isomerase"/>
    <property type="match status" value="1"/>
</dbReference>
<dbReference type="InterPro" id="IPR049449">
    <property type="entry name" value="TesB_ACOT8-like_N"/>
</dbReference>
<dbReference type="Proteomes" id="UP000244903">
    <property type="component" value="Chromosome"/>
</dbReference>
<dbReference type="InterPro" id="IPR042171">
    <property type="entry name" value="Acyl-CoA_hotdog"/>
</dbReference>
<dbReference type="KEGG" id="dpc:A6048_07580"/>
<feature type="domain" description="Acyl-CoA thioesterase-like N-terminal HotDog" evidence="1">
    <location>
        <begin position="19"/>
        <end position="103"/>
    </location>
</feature>
<feature type="domain" description="Acyl-CoA thioesterase-like C-terminal" evidence="2">
    <location>
        <begin position="148"/>
        <end position="253"/>
    </location>
</feature>
<evidence type="ECO:0000259" key="2">
    <source>
        <dbReference type="Pfam" id="PF20789"/>
    </source>
</evidence>
<protein>
    <submittedName>
        <fullName evidence="3">Thioesterase</fullName>
    </submittedName>
</protein>
<dbReference type="Pfam" id="PF13622">
    <property type="entry name" value="4HBT_3"/>
    <property type="match status" value="1"/>
</dbReference>
<reference evidence="3 4" key="1">
    <citation type="submission" date="2016-04" db="EMBL/GenBank/DDBJ databases">
        <title>Complete genome sequence of the haloalkaliphilic hydrocarbon-degrading bacterium Dietzia psychralcaliphila ILA-1T, isolated from a drain of a fish product-processing plant.</title>
        <authorList>
            <person name="Zhao J."/>
            <person name="Hu B."/>
            <person name="Geng S."/>
            <person name="Nie Y."/>
            <person name="Tang Y."/>
        </authorList>
    </citation>
    <scope>NUCLEOTIDE SEQUENCE [LARGE SCALE GENOMIC DNA]</scope>
    <source>
        <strain evidence="3 4">ILA-1</strain>
    </source>
</reference>
<accession>A0AAD0JTN2</accession>
<proteinExistence type="predicted"/>